<keyword evidence="4" id="KW-1185">Reference proteome</keyword>
<evidence type="ECO:0000256" key="2">
    <source>
        <dbReference type="SAM" id="Phobius"/>
    </source>
</evidence>
<evidence type="ECO:0000313" key="4">
    <source>
        <dbReference type="Proteomes" id="UP000248333"/>
    </source>
</evidence>
<dbReference type="RefSeq" id="WP_110563914.1">
    <property type="nucleotide sequence ID" value="NZ_PYBV01000015.1"/>
</dbReference>
<dbReference type="Proteomes" id="UP000248333">
    <property type="component" value="Unassembled WGS sequence"/>
</dbReference>
<keyword evidence="2" id="KW-0812">Transmembrane</keyword>
<feature type="transmembrane region" description="Helical" evidence="2">
    <location>
        <begin position="16"/>
        <end position="35"/>
    </location>
</feature>
<protein>
    <submittedName>
        <fullName evidence="3">Uncharacterized protein</fullName>
    </submittedName>
</protein>
<feature type="region of interest" description="Disordered" evidence="1">
    <location>
        <begin position="90"/>
        <end position="143"/>
    </location>
</feature>
<accession>A0A318NL64</accession>
<keyword evidence="2" id="KW-1133">Transmembrane helix</keyword>
<reference evidence="3 4" key="1">
    <citation type="submission" date="2018-03" db="EMBL/GenBank/DDBJ databases">
        <title>Bioinformatic expansion and discovery of thiopeptide antibiotics.</title>
        <authorList>
            <person name="Schwalen C.J."/>
            <person name="Hudson G.A."/>
            <person name="Mitchell D.A."/>
        </authorList>
    </citation>
    <scope>NUCLEOTIDE SEQUENCE [LARGE SCALE GENOMIC DNA]</scope>
    <source>
        <strain evidence="3 4">NRRL 8041</strain>
    </source>
</reference>
<sequence length="272" mass="28018">MQESAPAANGDGERRLRTLTVVGVAANVLGVVTTVEGVLRRDVLLIVLALTAVLLLGGFWFWYQRTRLAVALLALGCVLLGGVVATQVGRQSSPPPVAGGTTTPTPSTVGGASPPSTAATPTVGSSPTPATPTAPGTAVVDPDAPRVLVDGNVVLPRGAAVDVDRPDQQVVAKHTDGATDGLDLYHDWGQVRSDNIQVANPPNVYQYSGGNPGRAYPVCAVDGSGSARASFTPGADFCFRTSEGRVGFATITRTRDDQAFVVYVVVWDATGL</sequence>
<dbReference type="OrthoDB" id="3397270at2"/>
<proteinExistence type="predicted"/>
<evidence type="ECO:0000313" key="3">
    <source>
        <dbReference type="EMBL" id="PYC70810.1"/>
    </source>
</evidence>
<gene>
    <name evidence="3" type="ORF">C7C45_13065</name>
</gene>
<comment type="caution">
    <text evidence="3">The sequence shown here is derived from an EMBL/GenBank/DDBJ whole genome shotgun (WGS) entry which is preliminary data.</text>
</comment>
<name>A0A318NL64_9ACTN</name>
<dbReference type="AlphaFoldDB" id="A0A318NL64"/>
<feature type="transmembrane region" description="Helical" evidence="2">
    <location>
        <begin position="42"/>
        <end position="62"/>
    </location>
</feature>
<keyword evidence="2" id="KW-0472">Membrane</keyword>
<evidence type="ECO:0000256" key="1">
    <source>
        <dbReference type="SAM" id="MobiDB-lite"/>
    </source>
</evidence>
<feature type="compositionally biased region" description="Low complexity" evidence="1">
    <location>
        <begin position="98"/>
        <end position="140"/>
    </location>
</feature>
<organism evidence="3 4">
    <name type="scientific">Micromonospora arborensis</name>
    <dbReference type="NCBI Taxonomy" id="2116518"/>
    <lineage>
        <taxon>Bacteria</taxon>
        <taxon>Bacillati</taxon>
        <taxon>Actinomycetota</taxon>
        <taxon>Actinomycetes</taxon>
        <taxon>Micromonosporales</taxon>
        <taxon>Micromonosporaceae</taxon>
        <taxon>Micromonospora</taxon>
    </lineage>
</organism>
<dbReference type="EMBL" id="PYBV01000015">
    <property type="protein sequence ID" value="PYC70810.1"/>
    <property type="molecule type" value="Genomic_DNA"/>
</dbReference>
<feature type="transmembrane region" description="Helical" evidence="2">
    <location>
        <begin position="68"/>
        <end position="86"/>
    </location>
</feature>